<dbReference type="WBParaSite" id="SVE_1420100.1">
    <property type="protein sequence ID" value="SVE_1420100.1"/>
    <property type="gene ID" value="SVE_1420100"/>
</dbReference>
<sequence length="113" mass="12898">MTFLISAFDVKSAYDSLPISMESSIKCGIATHNGIYLPLRLPQGISQAPCIWQEKMEKIIKEIEVECQYVIEDYSSVIIANNDDVIILSSNSNKHLQFLKIFCTHLQDKDLRF</sequence>
<dbReference type="STRING" id="75913.A0A0K0FSU3"/>
<name>A0A0K0FSU3_STRVS</name>
<dbReference type="PANTHER" id="PTHR33064">
    <property type="entry name" value="POL PROTEIN"/>
    <property type="match status" value="1"/>
</dbReference>
<dbReference type="InterPro" id="IPR043502">
    <property type="entry name" value="DNA/RNA_pol_sf"/>
</dbReference>
<dbReference type="PROSITE" id="PS50878">
    <property type="entry name" value="RT_POL"/>
    <property type="match status" value="1"/>
</dbReference>
<reference evidence="3" key="2">
    <citation type="submission" date="2015-08" db="UniProtKB">
        <authorList>
            <consortium name="WormBaseParasite"/>
        </authorList>
    </citation>
    <scope>IDENTIFICATION</scope>
</reference>
<organism evidence="2 3">
    <name type="scientific">Strongyloides venezuelensis</name>
    <name type="common">Threadworm</name>
    <dbReference type="NCBI Taxonomy" id="75913"/>
    <lineage>
        <taxon>Eukaryota</taxon>
        <taxon>Metazoa</taxon>
        <taxon>Ecdysozoa</taxon>
        <taxon>Nematoda</taxon>
        <taxon>Chromadorea</taxon>
        <taxon>Rhabditida</taxon>
        <taxon>Tylenchina</taxon>
        <taxon>Panagrolaimomorpha</taxon>
        <taxon>Strongyloidoidea</taxon>
        <taxon>Strongyloididae</taxon>
        <taxon>Strongyloides</taxon>
    </lineage>
</organism>
<reference evidence="2" key="1">
    <citation type="submission" date="2014-07" db="EMBL/GenBank/DDBJ databases">
        <authorList>
            <person name="Martin A.A"/>
            <person name="De Silva N."/>
        </authorList>
    </citation>
    <scope>NUCLEOTIDE SEQUENCE</scope>
</reference>
<dbReference type="InterPro" id="IPR043128">
    <property type="entry name" value="Rev_trsase/Diguanyl_cyclase"/>
</dbReference>
<evidence type="ECO:0000313" key="2">
    <source>
        <dbReference type="Proteomes" id="UP000035680"/>
    </source>
</evidence>
<dbReference type="AlphaFoldDB" id="A0A0K0FSU3"/>
<protein>
    <submittedName>
        <fullName evidence="3">Reverse transcriptase domain-containing protein</fullName>
    </submittedName>
</protein>
<dbReference type="SUPFAM" id="SSF56672">
    <property type="entry name" value="DNA/RNA polymerases"/>
    <property type="match status" value="1"/>
</dbReference>
<dbReference type="InterPro" id="IPR000477">
    <property type="entry name" value="RT_dom"/>
</dbReference>
<dbReference type="Proteomes" id="UP000035680">
    <property type="component" value="Unassembled WGS sequence"/>
</dbReference>
<evidence type="ECO:0000313" key="3">
    <source>
        <dbReference type="WBParaSite" id="SVE_1420100.1"/>
    </source>
</evidence>
<evidence type="ECO:0000259" key="1">
    <source>
        <dbReference type="PROSITE" id="PS50878"/>
    </source>
</evidence>
<accession>A0A0K0FSU3</accession>
<keyword evidence="2" id="KW-1185">Reference proteome</keyword>
<feature type="domain" description="Reverse transcriptase" evidence="1">
    <location>
        <begin position="1"/>
        <end position="113"/>
    </location>
</feature>
<dbReference type="Gene3D" id="3.10.10.10">
    <property type="entry name" value="HIV Type 1 Reverse Transcriptase, subunit A, domain 1"/>
    <property type="match status" value="1"/>
</dbReference>
<dbReference type="PANTHER" id="PTHR33064:SF37">
    <property type="entry name" value="RIBONUCLEASE H"/>
    <property type="match status" value="1"/>
</dbReference>
<proteinExistence type="predicted"/>
<dbReference type="Gene3D" id="3.30.70.270">
    <property type="match status" value="1"/>
</dbReference>
<dbReference type="InterPro" id="IPR051320">
    <property type="entry name" value="Viral_Replic_Matur_Polypro"/>
</dbReference>
<dbReference type="Pfam" id="PF00078">
    <property type="entry name" value="RVT_1"/>
    <property type="match status" value="1"/>
</dbReference>